<name>A0ABV6LHG9_9SPHI</name>
<gene>
    <name evidence="1" type="ORF">ACFFGT_32125</name>
</gene>
<comment type="caution">
    <text evidence="1">The sequence shown here is derived from an EMBL/GenBank/DDBJ whole genome shotgun (WGS) entry which is preliminary data.</text>
</comment>
<dbReference type="EMBL" id="JBHLTS010000080">
    <property type="protein sequence ID" value="MFC0518906.1"/>
    <property type="molecule type" value="Genomic_DNA"/>
</dbReference>
<organism evidence="1 2">
    <name type="scientific">Mucilaginibacter angelicae</name>
    <dbReference type="NCBI Taxonomy" id="869718"/>
    <lineage>
        <taxon>Bacteria</taxon>
        <taxon>Pseudomonadati</taxon>
        <taxon>Bacteroidota</taxon>
        <taxon>Sphingobacteriia</taxon>
        <taxon>Sphingobacteriales</taxon>
        <taxon>Sphingobacteriaceae</taxon>
        <taxon>Mucilaginibacter</taxon>
    </lineage>
</organism>
<sequence length="284" mass="31696">MSYTANIKARIFTALMCLLVCSCKSSVKQPIQADSGHTAAPKLKSIAYTDSAFKVIHVFVALCDNKYQGIVPVPPAIGNGQDPETNLYWGCDYGIRTYFKKSKDWQLLKKQKGSSIILERLIFRHRTKKVYLVADAWDGQAIEKTTEDFLFSCAGQLKDTIHYNRQVIGINGNAQLLAYIGHDGLMDFRLPNEFKNADGKTRDCIILACISKKYFNGFITTAKANPLLWTTGLMCPEAYTLHDALTGYINNETQASIRQRAVAAYVKYQKCSTQAAANLLVSNH</sequence>
<reference evidence="1 2" key="1">
    <citation type="submission" date="2024-09" db="EMBL/GenBank/DDBJ databases">
        <authorList>
            <person name="Sun Q."/>
            <person name="Mori K."/>
        </authorList>
    </citation>
    <scope>NUCLEOTIDE SEQUENCE [LARGE SCALE GENOMIC DNA]</scope>
    <source>
        <strain evidence="1 2">NCAIM B.02415</strain>
    </source>
</reference>
<keyword evidence="2" id="KW-1185">Reference proteome</keyword>
<dbReference type="RefSeq" id="WP_377026609.1">
    <property type="nucleotide sequence ID" value="NZ_JBHLTS010000080.1"/>
</dbReference>
<evidence type="ECO:0000313" key="2">
    <source>
        <dbReference type="Proteomes" id="UP001589828"/>
    </source>
</evidence>
<proteinExistence type="predicted"/>
<evidence type="ECO:0000313" key="1">
    <source>
        <dbReference type="EMBL" id="MFC0518906.1"/>
    </source>
</evidence>
<protein>
    <submittedName>
        <fullName evidence="1">Uncharacterized protein</fullName>
    </submittedName>
</protein>
<dbReference type="Proteomes" id="UP001589828">
    <property type="component" value="Unassembled WGS sequence"/>
</dbReference>
<accession>A0ABV6LHG9</accession>